<evidence type="ECO:0000313" key="2">
    <source>
        <dbReference type="EMBL" id="CEI70878.1"/>
    </source>
</evidence>
<dbReference type="PANTHER" id="PTHR24148:SF64">
    <property type="entry name" value="HETEROKARYON INCOMPATIBILITY DOMAIN-CONTAINING PROTEIN"/>
    <property type="match status" value="1"/>
</dbReference>
<dbReference type="Proteomes" id="UP000245910">
    <property type="component" value="Chromosome III"/>
</dbReference>
<protein>
    <recommendedName>
        <fullName evidence="1">Heterokaryon incompatibility domain-containing protein</fullName>
    </recommendedName>
</protein>
<sequence length="681" mass="77160">MDETTLARQPSSVNVDSESWGYEYMPLSDRQIRLIRLNPADQESDELNGELVVKDLEDFPPPHRSGNANAADSERAKPEKYICFDAISYVWGHATFTDTFVTPQGSIPITASLASILQRLRNKEKEELYWADGLCINQSDLAEKEVQVALMGIIYSSARKVFCDIGEETEETALLLDAMQRYWKRNIRHGFAVGQGSSLVLSGPSTAKIMDIPYPTDEEADAIEDVKGDEWPKRLFKFFSAPWFHRLWIVQEFVLGHDVVMVIGRRFISWGEIWAGFVRYKGVGPPWISHEYTQDDLTSVLMSYNLMCLVRSGRRIDVNTVHGLEFYNIINILLCGVEMNQADLPICMLLFCTHGCTHPRDRYFGILGMVDDEDKEKSRSLRPDYKSPLRDITMRFWKYALQTKFGGELMLCAGLPGRTEGYPSWIRDFSVPKPLSQIWIGNSLTTAWHAAGGPTSTWSAAFSNDDPNLLFVQGRHVDDVTEKSTTSISNLFGFAWMAEWLDEAFSFYQAGPDPVDDDMDRRYPPTGEPVPEAALKVVMDYNQADTMSPDDDICRAMLRIGLSVPSVAFSENVKGENLEKKLLSAFGKEVYTLRQLFRRISQKRGMGFYKTGKGLFAMLRPEVEIGDSVWVLKGCRLPVVLRPSLLYPESLEFVGGGYIYGVMNGEMLDKDDFTWQPVSLR</sequence>
<dbReference type="InterPro" id="IPR052895">
    <property type="entry name" value="HetReg/Transcr_Mod"/>
</dbReference>
<reference evidence="3" key="1">
    <citation type="submission" date="2014-10" db="EMBL/GenBank/DDBJ databases">
        <authorList>
            <person name="King R."/>
        </authorList>
    </citation>
    <scope>NUCLEOTIDE SEQUENCE [LARGE SCALE GENOMIC DNA]</scope>
    <source>
        <strain evidence="3">A3/5</strain>
    </source>
</reference>
<dbReference type="KEGG" id="fvn:FVRRES_10955"/>
<organism evidence="2 3">
    <name type="scientific">Fusarium venenatum</name>
    <dbReference type="NCBI Taxonomy" id="56646"/>
    <lineage>
        <taxon>Eukaryota</taxon>
        <taxon>Fungi</taxon>
        <taxon>Dikarya</taxon>
        <taxon>Ascomycota</taxon>
        <taxon>Pezizomycotina</taxon>
        <taxon>Sordariomycetes</taxon>
        <taxon>Hypocreomycetidae</taxon>
        <taxon>Hypocreales</taxon>
        <taxon>Nectriaceae</taxon>
        <taxon>Fusarium</taxon>
    </lineage>
</organism>
<feature type="domain" description="Heterokaryon incompatibility" evidence="1">
    <location>
        <begin position="84"/>
        <end position="252"/>
    </location>
</feature>
<dbReference type="Pfam" id="PF26639">
    <property type="entry name" value="Het-6_barrel"/>
    <property type="match status" value="1"/>
</dbReference>
<proteinExistence type="predicted"/>
<dbReference type="InterPro" id="IPR010730">
    <property type="entry name" value="HET"/>
</dbReference>
<accession>A0A2L2TL20</accession>
<dbReference type="STRING" id="56646.A0A2L2TL20"/>
<dbReference type="EMBL" id="LN649231">
    <property type="protein sequence ID" value="CEI70878.1"/>
    <property type="molecule type" value="Genomic_DNA"/>
</dbReference>
<keyword evidence="3" id="KW-1185">Reference proteome</keyword>
<dbReference type="OrthoDB" id="1262810at2759"/>
<dbReference type="RefSeq" id="XP_025594592.1">
    <property type="nucleotide sequence ID" value="XM_025726054.2"/>
</dbReference>
<dbReference type="PANTHER" id="PTHR24148">
    <property type="entry name" value="ANKYRIN REPEAT DOMAIN-CONTAINING PROTEIN 39 HOMOLOG-RELATED"/>
    <property type="match status" value="1"/>
</dbReference>
<name>A0A2L2TL20_9HYPO</name>
<evidence type="ECO:0000313" key="3">
    <source>
        <dbReference type="Proteomes" id="UP000245910"/>
    </source>
</evidence>
<dbReference type="AlphaFoldDB" id="A0A2L2TL20"/>
<dbReference type="Pfam" id="PF06985">
    <property type="entry name" value="HET"/>
    <property type="match status" value="1"/>
</dbReference>
<evidence type="ECO:0000259" key="1">
    <source>
        <dbReference type="Pfam" id="PF06985"/>
    </source>
</evidence>
<dbReference type="GeneID" id="37262593"/>